<protein>
    <submittedName>
        <fullName evidence="1">Uncharacterized protein</fullName>
    </submittedName>
</protein>
<reference evidence="1" key="2">
    <citation type="journal article" date="2015" name="Data Brief">
        <title>Shoot transcriptome of the giant reed, Arundo donax.</title>
        <authorList>
            <person name="Barrero R.A."/>
            <person name="Guerrero F.D."/>
            <person name="Moolhuijzen P."/>
            <person name="Goolsby J.A."/>
            <person name="Tidwell J."/>
            <person name="Bellgard S.E."/>
            <person name="Bellgard M.I."/>
        </authorList>
    </citation>
    <scope>NUCLEOTIDE SEQUENCE</scope>
    <source>
        <tissue evidence="1">Shoot tissue taken approximately 20 cm above the soil surface</tissue>
    </source>
</reference>
<accession>A0A0A9F2B8</accession>
<evidence type="ECO:0000313" key="1">
    <source>
        <dbReference type="EMBL" id="JAE05369.1"/>
    </source>
</evidence>
<name>A0A0A9F2B8_ARUDO</name>
<dbReference type="EMBL" id="GBRH01192527">
    <property type="protein sequence ID" value="JAE05369.1"/>
    <property type="molecule type" value="Transcribed_RNA"/>
</dbReference>
<proteinExistence type="predicted"/>
<organism evidence="1">
    <name type="scientific">Arundo donax</name>
    <name type="common">Giant reed</name>
    <name type="synonym">Donax arundinaceus</name>
    <dbReference type="NCBI Taxonomy" id="35708"/>
    <lineage>
        <taxon>Eukaryota</taxon>
        <taxon>Viridiplantae</taxon>
        <taxon>Streptophyta</taxon>
        <taxon>Embryophyta</taxon>
        <taxon>Tracheophyta</taxon>
        <taxon>Spermatophyta</taxon>
        <taxon>Magnoliopsida</taxon>
        <taxon>Liliopsida</taxon>
        <taxon>Poales</taxon>
        <taxon>Poaceae</taxon>
        <taxon>PACMAD clade</taxon>
        <taxon>Arundinoideae</taxon>
        <taxon>Arundineae</taxon>
        <taxon>Arundo</taxon>
    </lineage>
</organism>
<dbReference type="AlphaFoldDB" id="A0A0A9F2B8"/>
<reference evidence="1" key="1">
    <citation type="submission" date="2014-09" db="EMBL/GenBank/DDBJ databases">
        <authorList>
            <person name="Magalhaes I.L.F."/>
            <person name="Oliveira U."/>
            <person name="Santos F.R."/>
            <person name="Vidigal T.H.D.A."/>
            <person name="Brescovit A.D."/>
            <person name="Santos A.J."/>
        </authorList>
    </citation>
    <scope>NUCLEOTIDE SEQUENCE</scope>
    <source>
        <tissue evidence="1">Shoot tissue taken approximately 20 cm above the soil surface</tissue>
    </source>
</reference>
<sequence length="50" mass="5194">MAAIWGVGRGGDSLAGVPGCGIASSGGAEEGREDEGLGMRWGEEERRIRF</sequence>